<organism evidence="1 2">
    <name type="scientific">Liparis tanakae</name>
    <name type="common">Tanaka's snailfish</name>
    <dbReference type="NCBI Taxonomy" id="230148"/>
    <lineage>
        <taxon>Eukaryota</taxon>
        <taxon>Metazoa</taxon>
        <taxon>Chordata</taxon>
        <taxon>Craniata</taxon>
        <taxon>Vertebrata</taxon>
        <taxon>Euteleostomi</taxon>
        <taxon>Actinopterygii</taxon>
        <taxon>Neopterygii</taxon>
        <taxon>Teleostei</taxon>
        <taxon>Neoteleostei</taxon>
        <taxon>Acanthomorphata</taxon>
        <taxon>Eupercaria</taxon>
        <taxon>Perciformes</taxon>
        <taxon>Cottioidei</taxon>
        <taxon>Cottales</taxon>
        <taxon>Liparidae</taxon>
        <taxon>Liparis</taxon>
    </lineage>
</organism>
<gene>
    <name evidence="1" type="ORF">EYF80_033623</name>
</gene>
<name>A0A4Z2GR57_9TELE</name>
<dbReference type="Proteomes" id="UP000314294">
    <property type="component" value="Unassembled WGS sequence"/>
</dbReference>
<keyword evidence="2" id="KW-1185">Reference proteome</keyword>
<protein>
    <submittedName>
        <fullName evidence="1">Uncharacterized protein</fullName>
    </submittedName>
</protein>
<dbReference type="EMBL" id="SRLO01000435">
    <property type="protein sequence ID" value="TNN56158.1"/>
    <property type="molecule type" value="Genomic_DNA"/>
</dbReference>
<dbReference type="AlphaFoldDB" id="A0A4Z2GR57"/>
<evidence type="ECO:0000313" key="2">
    <source>
        <dbReference type="Proteomes" id="UP000314294"/>
    </source>
</evidence>
<sequence length="98" mass="10848">MASRAKWEAFILGVSVCFRTANPIERNTCNTKSLTVSDNVLELGIIPSSFREDDETLSRWLGVLGHKHGWLALEQVLLVLPGRQVPLETTDLGPETDS</sequence>
<evidence type="ECO:0000313" key="1">
    <source>
        <dbReference type="EMBL" id="TNN56158.1"/>
    </source>
</evidence>
<reference evidence="1 2" key="1">
    <citation type="submission" date="2019-03" db="EMBL/GenBank/DDBJ databases">
        <title>First draft genome of Liparis tanakae, snailfish: a comprehensive survey of snailfish specific genes.</title>
        <authorList>
            <person name="Kim W."/>
            <person name="Song I."/>
            <person name="Jeong J.-H."/>
            <person name="Kim D."/>
            <person name="Kim S."/>
            <person name="Ryu S."/>
            <person name="Song J.Y."/>
            <person name="Lee S.K."/>
        </authorList>
    </citation>
    <scope>NUCLEOTIDE SEQUENCE [LARGE SCALE GENOMIC DNA]</scope>
    <source>
        <tissue evidence="1">Muscle</tissue>
    </source>
</reference>
<accession>A0A4Z2GR57</accession>
<proteinExistence type="predicted"/>
<comment type="caution">
    <text evidence="1">The sequence shown here is derived from an EMBL/GenBank/DDBJ whole genome shotgun (WGS) entry which is preliminary data.</text>
</comment>